<accession>A0ABY2M3P3</accession>
<gene>
    <name evidence="1" type="ORF">EHQ46_15595</name>
</gene>
<sequence length="179" mass="20410">MKVFLGDMPVELTGKRPKLGDRIPGKFDFKPALNTSNKFPNLNQVKGLVFVSTLPNVKSFACSTQVLDLEEEIKKRKLPAKIFHFASCGKDSWFEIKKLHPNIKAKGYSLQNCNTEEVSEFKNSLGVGVSHSHRLAHGLFAFYDGRIIASYIPKQQYGVPNIKRFLNRIERRLESRRSK</sequence>
<protein>
    <recommendedName>
        <fullName evidence="3">Peroxiredoxin</fullName>
    </recommendedName>
</protein>
<comment type="caution">
    <text evidence="1">The sequence shown here is derived from an EMBL/GenBank/DDBJ whole genome shotgun (WGS) entry which is preliminary data.</text>
</comment>
<dbReference type="RefSeq" id="WP_135636799.1">
    <property type="nucleotide sequence ID" value="NZ_RQFU01000019.1"/>
</dbReference>
<evidence type="ECO:0000313" key="1">
    <source>
        <dbReference type="EMBL" id="TGL19211.1"/>
    </source>
</evidence>
<dbReference type="Proteomes" id="UP000298200">
    <property type="component" value="Unassembled WGS sequence"/>
</dbReference>
<reference evidence="2" key="1">
    <citation type="journal article" date="2019" name="PLoS Negl. Trop. Dis.">
        <title>Revisiting the worldwide diversity of Leptospira species in the environment.</title>
        <authorList>
            <person name="Vincent A.T."/>
            <person name="Schiettekatte O."/>
            <person name="Bourhy P."/>
            <person name="Veyrier F.J."/>
            <person name="Picardeau M."/>
        </authorList>
    </citation>
    <scope>NUCLEOTIDE SEQUENCE [LARGE SCALE GENOMIC DNA]</scope>
    <source>
        <strain evidence="2">201800272</strain>
    </source>
</reference>
<evidence type="ECO:0000313" key="2">
    <source>
        <dbReference type="Proteomes" id="UP000298200"/>
    </source>
</evidence>
<dbReference type="EMBL" id="RQFU01000019">
    <property type="protein sequence ID" value="TGL19211.1"/>
    <property type="molecule type" value="Genomic_DNA"/>
</dbReference>
<proteinExistence type="predicted"/>
<keyword evidence="2" id="KW-1185">Reference proteome</keyword>
<evidence type="ECO:0008006" key="3">
    <source>
        <dbReference type="Google" id="ProtNLM"/>
    </source>
</evidence>
<organism evidence="1 2">
    <name type="scientific">Leptospira yanagawae</name>
    <dbReference type="NCBI Taxonomy" id="293069"/>
    <lineage>
        <taxon>Bacteria</taxon>
        <taxon>Pseudomonadati</taxon>
        <taxon>Spirochaetota</taxon>
        <taxon>Spirochaetia</taxon>
        <taxon>Leptospirales</taxon>
        <taxon>Leptospiraceae</taxon>
        <taxon>Leptospira</taxon>
    </lineage>
</organism>
<name>A0ABY2M3P3_9LEPT</name>